<dbReference type="Proteomes" id="UP001060085">
    <property type="component" value="Linkage Group LG03"/>
</dbReference>
<reference evidence="2" key="1">
    <citation type="journal article" date="2023" name="Nat. Plants">
        <title>Single-cell RNA sequencing provides a high-resolution roadmap for understanding the multicellular compartmentation of specialized metabolism.</title>
        <authorList>
            <person name="Sun S."/>
            <person name="Shen X."/>
            <person name="Li Y."/>
            <person name="Li Y."/>
            <person name="Wang S."/>
            <person name="Li R."/>
            <person name="Zhang H."/>
            <person name="Shen G."/>
            <person name="Guo B."/>
            <person name="Wei J."/>
            <person name="Xu J."/>
            <person name="St-Pierre B."/>
            <person name="Chen S."/>
            <person name="Sun C."/>
        </authorList>
    </citation>
    <scope>NUCLEOTIDE SEQUENCE [LARGE SCALE GENOMIC DNA]</scope>
</reference>
<evidence type="ECO:0000313" key="2">
    <source>
        <dbReference type="Proteomes" id="UP001060085"/>
    </source>
</evidence>
<accession>A0ACC0BM78</accession>
<gene>
    <name evidence="1" type="ORF">M9H77_14076</name>
</gene>
<name>A0ACC0BM78_CATRO</name>
<evidence type="ECO:0000313" key="1">
    <source>
        <dbReference type="EMBL" id="KAI5673712.1"/>
    </source>
</evidence>
<keyword evidence="2" id="KW-1185">Reference proteome</keyword>
<proteinExistence type="predicted"/>
<organism evidence="1 2">
    <name type="scientific">Catharanthus roseus</name>
    <name type="common">Madagascar periwinkle</name>
    <name type="synonym">Vinca rosea</name>
    <dbReference type="NCBI Taxonomy" id="4058"/>
    <lineage>
        <taxon>Eukaryota</taxon>
        <taxon>Viridiplantae</taxon>
        <taxon>Streptophyta</taxon>
        <taxon>Embryophyta</taxon>
        <taxon>Tracheophyta</taxon>
        <taxon>Spermatophyta</taxon>
        <taxon>Magnoliopsida</taxon>
        <taxon>eudicotyledons</taxon>
        <taxon>Gunneridae</taxon>
        <taxon>Pentapetalae</taxon>
        <taxon>asterids</taxon>
        <taxon>lamiids</taxon>
        <taxon>Gentianales</taxon>
        <taxon>Apocynaceae</taxon>
        <taxon>Rauvolfioideae</taxon>
        <taxon>Vinceae</taxon>
        <taxon>Catharanthinae</taxon>
        <taxon>Catharanthus</taxon>
    </lineage>
</organism>
<dbReference type="EMBL" id="CM044703">
    <property type="protein sequence ID" value="KAI5673712.1"/>
    <property type="molecule type" value="Genomic_DNA"/>
</dbReference>
<comment type="caution">
    <text evidence="1">The sequence shown here is derived from an EMBL/GenBank/DDBJ whole genome shotgun (WGS) entry which is preliminary data.</text>
</comment>
<protein>
    <submittedName>
        <fullName evidence="1">Uncharacterized protein</fullName>
    </submittedName>
</protein>
<sequence>MKEGDKWKTAFKTKFDLYEWLVMPFGLTNAPSTFMRLMHYLFGYVVCSKGLQVDFGKVKAIADRSMPKSATEVRSFHGLASFYRRFMKNFNTITSPLTEFIKKTNGFNWGKAQESAFKALKEKLCNAPLFILPDFDKMFEIECDTSGVGIGEVLM</sequence>